<dbReference type="CDD" id="cd00267">
    <property type="entry name" value="ABC_ATPase"/>
    <property type="match status" value="1"/>
</dbReference>
<dbReference type="KEGG" id="thao:NI17_012785"/>
<dbReference type="Gene3D" id="3.40.50.300">
    <property type="entry name" value="P-loop containing nucleotide triphosphate hydrolases"/>
    <property type="match status" value="1"/>
</dbReference>
<dbReference type="AlphaFoldDB" id="A0A399G5M5"/>
<dbReference type="RefSeq" id="WP_068689009.1">
    <property type="nucleotide sequence ID" value="NZ_CP063196.1"/>
</dbReference>
<accession>A0A399G5M5</accession>
<name>A0A399G5M5_9ACTN</name>
<gene>
    <name evidence="1" type="ORF">NI17_012785</name>
</gene>
<protein>
    <submittedName>
        <fullName evidence="1">Uncharacterized protein</fullName>
    </submittedName>
</protein>
<dbReference type="OrthoDB" id="5089113at2"/>
<organism evidence="1 2">
    <name type="scientific">Thermobifida halotolerans</name>
    <dbReference type="NCBI Taxonomy" id="483545"/>
    <lineage>
        <taxon>Bacteria</taxon>
        <taxon>Bacillati</taxon>
        <taxon>Actinomycetota</taxon>
        <taxon>Actinomycetes</taxon>
        <taxon>Streptosporangiales</taxon>
        <taxon>Nocardiopsidaceae</taxon>
        <taxon>Thermobifida</taxon>
    </lineage>
</organism>
<sequence length="232" mass="25955">MNSLALSLFLPRATTQESPFRFLLLDDPVQAMDPAKVAGLARLLSDIARDRQVVVFTHDTRLVEEIRYQRLPATCLEITRGERSKVVVLPKTDPVTQALSDARRFSKRVSREICSEVLPGLCRQAIEAACKDAARHRMIAQGKGLKEIEERFEDAEKLAELAALALFDESSPDKNVDNWVRKHCPDAVQILRTCTKGSHEHVVVNNPDTFVSQTQKLATRIRAAAEKNGGRE</sequence>
<evidence type="ECO:0000313" key="1">
    <source>
        <dbReference type="EMBL" id="UOE17778.1"/>
    </source>
</evidence>
<proteinExistence type="predicted"/>
<keyword evidence="2" id="KW-1185">Reference proteome</keyword>
<dbReference type="EMBL" id="CP063196">
    <property type="protein sequence ID" value="UOE17778.1"/>
    <property type="molecule type" value="Genomic_DNA"/>
</dbReference>
<dbReference type="Proteomes" id="UP000265719">
    <property type="component" value="Chromosome"/>
</dbReference>
<dbReference type="InterPro" id="IPR027417">
    <property type="entry name" value="P-loop_NTPase"/>
</dbReference>
<reference evidence="1" key="1">
    <citation type="submission" date="2020-10" db="EMBL/GenBank/DDBJ databases">
        <title>De novo genome project of the cellulose decomposer Thermobifida halotolerans type strain.</title>
        <authorList>
            <person name="Nagy I."/>
            <person name="Horvath B."/>
            <person name="Kukolya J."/>
            <person name="Nagy I."/>
            <person name="Orsini M."/>
        </authorList>
    </citation>
    <scope>NUCLEOTIDE SEQUENCE</scope>
    <source>
        <strain evidence="1">DSM 44931</strain>
    </source>
</reference>
<dbReference type="SUPFAM" id="SSF52540">
    <property type="entry name" value="P-loop containing nucleoside triphosphate hydrolases"/>
    <property type="match status" value="1"/>
</dbReference>
<evidence type="ECO:0000313" key="2">
    <source>
        <dbReference type="Proteomes" id="UP000265719"/>
    </source>
</evidence>